<evidence type="ECO:0000313" key="3">
    <source>
        <dbReference type="Proteomes" id="UP001592530"/>
    </source>
</evidence>
<name>A0ABV6VC49_9ACTN</name>
<organism evidence="1 4">
    <name type="scientific">Streptacidiphilus alkalitolerans</name>
    <dbReference type="NCBI Taxonomy" id="3342712"/>
    <lineage>
        <taxon>Bacteria</taxon>
        <taxon>Bacillati</taxon>
        <taxon>Actinomycetota</taxon>
        <taxon>Actinomycetes</taxon>
        <taxon>Kitasatosporales</taxon>
        <taxon>Streptomycetaceae</taxon>
        <taxon>Streptacidiphilus</taxon>
    </lineage>
</organism>
<dbReference type="EMBL" id="JBHEZY010000013">
    <property type="protein sequence ID" value="MFC1434546.1"/>
    <property type="molecule type" value="Genomic_DNA"/>
</dbReference>
<dbReference type="RefSeq" id="WP_380510429.1">
    <property type="nucleotide sequence ID" value="NZ_JBHEZX010000007.1"/>
</dbReference>
<sequence length="226" mass="24630">MNSDSAAEGSAGLQALYPDVDMADGLAEALKRMAVDLGFSLEGLVDGFGRAELATGRGTASIRLGAEERLFLVGIYESGIEWATGATADVGQALRAVAAWQEGEPLDGYVSRFPFMRPGELAYAFAEGNVAQAQWEILLGSDHPSESRQLLLRLAGFGELRSLFPEISYGSIRFTAPPPRRDDRVFFVRGDEELYRVQEFGAERREYALGDIGEVVRRLVEFLATG</sequence>
<dbReference type="EMBL" id="JBHEZX010000007">
    <property type="protein sequence ID" value="MFC1411223.1"/>
    <property type="molecule type" value="Genomic_DNA"/>
</dbReference>
<accession>A0ABV6VC49</accession>
<protein>
    <recommendedName>
        <fullName evidence="5">DUF3786 domain-containing protein</fullName>
    </recommendedName>
</protein>
<evidence type="ECO:0000313" key="2">
    <source>
        <dbReference type="EMBL" id="MFC1434546.1"/>
    </source>
</evidence>
<keyword evidence="4" id="KW-1185">Reference proteome</keyword>
<dbReference type="Proteomes" id="UP001592582">
    <property type="component" value="Unassembled WGS sequence"/>
</dbReference>
<evidence type="ECO:0008006" key="5">
    <source>
        <dbReference type="Google" id="ProtNLM"/>
    </source>
</evidence>
<gene>
    <name evidence="2" type="ORF">ACEZDB_28290</name>
    <name evidence="1" type="ORF">ACEZDG_18330</name>
</gene>
<proteinExistence type="predicted"/>
<reference evidence="3 4" key="1">
    <citation type="submission" date="2024-09" db="EMBL/GenBank/DDBJ databases">
        <authorList>
            <person name="Lee S.D."/>
        </authorList>
    </citation>
    <scope>NUCLEOTIDE SEQUENCE [LARGE SCALE GENOMIC DNA]</scope>
    <source>
        <strain evidence="1 4">N1-1</strain>
        <strain evidence="2 3">N1-3</strain>
    </source>
</reference>
<evidence type="ECO:0000313" key="1">
    <source>
        <dbReference type="EMBL" id="MFC1411223.1"/>
    </source>
</evidence>
<evidence type="ECO:0000313" key="4">
    <source>
        <dbReference type="Proteomes" id="UP001592582"/>
    </source>
</evidence>
<comment type="caution">
    <text evidence="1">The sequence shown here is derived from an EMBL/GenBank/DDBJ whole genome shotgun (WGS) entry which is preliminary data.</text>
</comment>
<dbReference type="Proteomes" id="UP001592530">
    <property type="component" value="Unassembled WGS sequence"/>
</dbReference>